<accession>A0A6A0BFN4</accession>
<gene>
    <name evidence="2" type="ORF">Hs30E_18450</name>
</gene>
<name>A0A6A0BFN4_9LACT</name>
<feature type="compositionally biased region" description="Polar residues" evidence="1">
    <location>
        <begin position="1"/>
        <end position="10"/>
    </location>
</feature>
<protein>
    <recommendedName>
        <fullName evidence="4">DUF2187 domain-containing protein</fullName>
    </recommendedName>
</protein>
<reference evidence="2 3" key="1">
    <citation type="submission" date="2020-02" db="EMBL/GenBank/DDBJ databases">
        <title>Draft genome sequence of Lactococcus sp. Hs30E4-3.</title>
        <authorList>
            <person name="Noda S."/>
            <person name="Yuki M."/>
            <person name="Ohkuma M."/>
        </authorList>
    </citation>
    <scope>NUCLEOTIDE SEQUENCE [LARGE SCALE GENOMIC DNA]</scope>
    <source>
        <strain evidence="2 3">Hs30E4-3</strain>
    </source>
</reference>
<comment type="caution">
    <text evidence="2">The sequence shown here is derived from an EMBL/GenBank/DDBJ whole genome shotgun (WGS) entry which is preliminary data.</text>
</comment>
<dbReference type="EMBL" id="BLLI01000074">
    <property type="protein sequence ID" value="GFH43294.1"/>
    <property type="molecule type" value="Genomic_DNA"/>
</dbReference>
<keyword evidence="3" id="KW-1185">Reference proteome</keyword>
<evidence type="ECO:0000313" key="2">
    <source>
        <dbReference type="EMBL" id="GFH43294.1"/>
    </source>
</evidence>
<evidence type="ECO:0000256" key="1">
    <source>
        <dbReference type="SAM" id="MobiDB-lite"/>
    </source>
</evidence>
<proteinExistence type="predicted"/>
<feature type="region of interest" description="Disordered" evidence="1">
    <location>
        <begin position="1"/>
        <end position="25"/>
    </location>
</feature>
<evidence type="ECO:0000313" key="3">
    <source>
        <dbReference type="Proteomes" id="UP000480303"/>
    </source>
</evidence>
<dbReference type="RefSeq" id="WP_172209727.1">
    <property type="nucleotide sequence ID" value="NZ_BLLI01000074.1"/>
</dbReference>
<dbReference type="AlphaFoldDB" id="A0A6A0BFN4"/>
<sequence length="87" mass="9687">MTAKRTYTNFSSYPPKPSSESSNTSLFHDGQRITCFSSALDEVVTGILVKCLTNSCIVDISESEVLNDHDRKVLNNKIVVSYQDIVK</sequence>
<organism evidence="2 3">
    <name type="scientific">Pseudolactococcus hodotermopsidis</name>
    <dbReference type="NCBI Taxonomy" id="2709157"/>
    <lineage>
        <taxon>Bacteria</taxon>
        <taxon>Bacillati</taxon>
        <taxon>Bacillota</taxon>
        <taxon>Bacilli</taxon>
        <taxon>Lactobacillales</taxon>
        <taxon>Streptococcaceae</taxon>
        <taxon>Pseudolactococcus</taxon>
    </lineage>
</organism>
<dbReference type="Proteomes" id="UP000480303">
    <property type="component" value="Unassembled WGS sequence"/>
</dbReference>
<evidence type="ECO:0008006" key="4">
    <source>
        <dbReference type="Google" id="ProtNLM"/>
    </source>
</evidence>